<evidence type="ECO:0000313" key="2">
    <source>
        <dbReference type="Proteomes" id="UP001590950"/>
    </source>
</evidence>
<dbReference type="EMBL" id="JBEFKJ010000054">
    <property type="protein sequence ID" value="KAL2036709.1"/>
    <property type="molecule type" value="Genomic_DNA"/>
</dbReference>
<name>A0ABR3ZW06_9LECA</name>
<sequence length="134" mass="15967">MEFWHSKYSKTSQQIPSPSSVRNLRRLTVSASFFGDMHRESQQETVEKTKSAAFAWMKRLLAHKMGAKFERLSLDIGVFHKRSPDMTVPLITHYSRCRFWRDTRPKRVIRLAYTYEDDDQGIWETKRRPRGSRD</sequence>
<dbReference type="Proteomes" id="UP001590950">
    <property type="component" value="Unassembled WGS sequence"/>
</dbReference>
<protein>
    <submittedName>
        <fullName evidence="1">Uncharacterized protein</fullName>
    </submittedName>
</protein>
<reference evidence="1 2" key="1">
    <citation type="submission" date="2024-09" db="EMBL/GenBank/DDBJ databases">
        <title>Rethinking Asexuality: The Enigmatic Case of Functional Sexual Genes in Lepraria (Stereocaulaceae).</title>
        <authorList>
            <person name="Doellman M."/>
            <person name="Sun Y."/>
            <person name="Barcenas-Pena A."/>
            <person name="Lumbsch H.T."/>
            <person name="Grewe F."/>
        </authorList>
    </citation>
    <scope>NUCLEOTIDE SEQUENCE [LARGE SCALE GENOMIC DNA]</scope>
    <source>
        <strain evidence="1 2">Mercado 3170</strain>
    </source>
</reference>
<evidence type="ECO:0000313" key="1">
    <source>
        <dbReference type="EMBL" id="KAL2036709.1"/>
    </source>
</evidence>
<comment type="caution">
    <text evidence="1">The sequence shown here is derived from an EMBL/GenBank/DDBJ whole genome shotgun (WGS) entry which is preliminary data.</text>
</comment>
<keyword evidence="2" id="KW-1185">Reference proteome</keyword>
<organism evidence="1 2">
    <name type="scientific">Stereocaulon virgatum</name>
    <dbReference type="NCBI Taxonomy" id="373712"/>
    <lineage>
        <taxon>Eukaryota</taxon>
        <taxon>Fungi</taxon>
        <taxon>Dikarya</taxon>
        <taxon>Ascomycota</taxon>
        <taxon>Pezizomycotina</taxon>
        <taxon>Lecanoromycetes</taxon>
        <taxon>OSLEUM clade</taxon>
        <taxon>Lecanoromycetidae</taxon>
        <taxon>Lecanorales</taxon>
        <taxon>Lecanorineae</taxon>
        <taxon>Stereocaulaceae</taxon>
        <taxon>Stereocaulon</taxon>
    </lineage>
</organism>
<accession>A0ABR3ZW06</accession>
<proteinExistence type="predicted"/>
<gene>
    <name evidence="1" type="ORF">N7G274_010581</name>
</gene>